<dbReference type="GO" id="GO:0032259">
    <property type="term" value="P:methylation"/>
    <property type="evidence" value="ECO:0007669"/>
    <property type="project" value="UniProtKB-KW"/>
</dbReference>
<dbReference type="SUPFAM" id="SSF53335">
    <property type="entry name" value="S-adenosyl-L-methionine-dependent methyltransferases"/>
    <property type="match status" value="1"/>
</dbReference>
<dbReference type="KEGG" id="kol:Kole_1815"/>
<dbReference type="RefSeq" id="WP_015869141.1">
    <property type="nucleotide sequence ID" value="NC_012785.1"/>
</dbReference>
<dbReference type="HOGENOM" id="CLU_1037643_0_0_0"/>
<evidence type="ECO:0000313" key="2">
    <source>
        <dbReference type="EMBL" id="ACR80497.1"/>
    </source>
</evidence>
<accession>C5CG03</accession>
<sequence>MALGWMDVSDLSFNTLLLLEEVQLRWLPRGNVPKRELAIALKANPVVEWYFRNKCPQINDWVDKILENIKNEPINDPAKVREAEIAVLTAINDWVVFVVDPVVYDQQPFLNWDSNELLSLVDFSGKTVIDVGAGTGRLTIVAAEKAKTVFAVEPVANLRSYLRKKAKEKGLTNIYVVDGLIEEIPFPDQFADVTMGGHVFGDTPEEEYKELLRVTKPGGMIILCPGNGDKDNEIHRFLVDKGFEWSRFEEPRDGIKRKYWKQVK</sequence>
<dbReference type="InterPro" id="IPR013216">
    <property type="entry name" value="Methyltransf_11"/>
</dbReference>
<name>C5CG03_KOSOT</name>
<reference evidence="2 3" key="2">
    <citation type="journal article" date="2011" name="J. Bacteriol.">
        <title>Genome Sequence of Kosmotoga olearia Strain TBF 19.5.1, a Thermophilic Bacterium with a Wide Growth Temperature Range, Isolated from the Troll B Oil Platform in the North Sea.</title>
        <authorList>
            <person name="Swithers K.S."/>
            <person name="Dipippo J.L."/>
            <person name="Bruce D.C."/>
            <person name="Detter C."/>
            <person name="Tapia R."/>
            <person name="Han S."/>
            <person name="Goodwin L.A."/>
            <person name="Han J."/>
            <person name="Woyke T."/>
            <person name="Pitluck S."/>
            <person name="Pennacchio L."/>
            <person name="Nolan M."/>
            <person name="Mikhailova N."/>
            <person name="Land M.L."/>
            <person name="Nesbo C.L."/>
            <person name="Gogarten J.P."/>
            <person name="Noll K.M."/>
        </authorList>
    </citation>
    <scope>NUCLEOTIDE SEQUENCE [LARGE SCALE GENOMIC DNA]</scope>
    <source>
        <strain evidence="3">ATCC BAA-1733 / DSM 21960 / TBF 19.5.1</strain>
    </source>
</reference>
<keyword evidence="3" id="KW-1185">Reference proteome</keyword>
<dbReference type="InterPro" id="IPR029063">
    <property type="entry name" value="SAM-dependent_MTases_sf"/>
</dbReference>
<dbReference type="GO" id="GO:0008757">
    <property type="term" value="F:S-adenosylmethionine-dependent methyltransferase activity"/>
    <property type="evidence" value="ECO:0007669"/>
    <property type="project" value="InterPro"/>
</dbReference>
<dbReference type="PANTHER" id="PTHR43591">
    <property type="entry name" value="METHYLTRANSFERASE"/>
    <property type="match status" value="1"/>
</dbReference>
<dbReference type="EMBL" id="CP001634">
    <property type="protein sequence ID" value="ACR80497.1"/>
    <property type="molecule type" value="Genomic_DNA"/>
</dbReference>
<gene>
    <name evidence="2" type="ordered locus">Kole_1815</name>
</gene>
<evidence type="ECO:0000259" key="1">
    <source>
        <dbReference type="Pfam" id="PF08241"/>
    </source>
</evidence>
<dbReference type="Pfam" id="PF08241">
    <property type="entry name" value="Methyltransf_11"/>
    <property type="match status" value="1"/>
</dbReference>
<keyword evidence="2" id="KW-0808">Transferase</keyword>
<dbReference type="Gene3D" id="3.40.50.150">
    <property type="entry name" value="Vaccinia Virus protein VP39"/>
    <property type="match status" value="1"/>
</dbReference>
<evidence type="ECO:0000313" key="3">
    <source>
        <dbReference type="Proteomes" id="UP000002382"/>
    </source>
</evidence>
<dbReference type="OrthoDB" id="7365827at2"/>
<dbReference type="eggNOG" id="COG2227">
    <property type="taxonomic scope" value="Bacteria"/>
</dbReference>
<dbReference type="STRING" id="521045.Kole_1815"/>
<protein>
    <submittedName>
        <fullName evidence="2">Methyltransferase type 11</fullName>
    </submittedName>
</protein>
<feature type="domain" description="Methyltransferase type 11" evidence="1">
    <location>
        <begin position="129"/>
        <end position="223"/>
    </location>
</feature>
<reference evidence="2 3" key="1">
    <citation type="submission" date="2009-06" db="EMBL/GenBank/DDBJ databases">
        <title>Complete sequence of Thermotogales bacterium TBF 19.5.1.</title>
        <authorList>
            <consortium name="US DOE Joint Genome Institute"/>
            <person name="Lucas S."/>
            <person name="Copeland A."/>
            <person name="Lapidus A."/>
            <person name="Glavina del Rio T."/>
            <person name="Tice H."/>
            <person name="Bruce D."/>
            <person name="Goodwin L."/>
            <person name="Pitluck S."/>
            <person name="Chertkov O."/>
            <person name="Brettin T."/>
            <person name="Detter J.C."/>
            <person name="Han C."/>
            <person name="Schmutz J."/>
            <person name="Larimer F."/>
            <person name="Land M."/>
            <person name="Hauser L."/>
            <person name="Kyrpides N."/>
            <person name="Ovchinnikova G."/>
            <person name="Noll K."/>
        </authorList>
    </citation>
    <scope>NUCLEOTIDE SEQUENCE [LARGE SCALE GENOMIC DNA]</scope>
    <source>
        <strain evidence="3">ATCC BAA-1733 / DSM 21960 / TBF 19.5.1</strain>
    </source>
</reference>
<dbReference type="CDD" id="cd02440">
    <property type="entry name" value="AdoMet_MTases"/>
    <property type="match status" value="1"/>
</dbReference>
<proteinExistence type="predicted"/>
<dbReference type="Proteomes" id="UP000002382">
    <property type="component" value="Chromosome"/>
</dbReference>
<organism evidence="2 3">
    <name type="scientific">Kosmotoga olearia (strain ATCC BAA-1733 / DSM 21960 / TBF 19.5.1)</name>
    <dbReference type="NCBI Taxonomy" id="521045"/>
    <lineage>
        <taxon>Bacteria</taxon>
        <taxon>Thermotogati</taxon>
        <taxon>Thermotogota</taxon>
        <taxon>Thermotogae</taxon>
        <taxon>Kosmotogales</taxon>
        <taxon>Kosmotogaceae</taxon>
        <taxon>Kosmotoga</taxon>
    </lineage>
</organism>
<dbReference type="AlphaFoldDB" id="C5CG03"/>
<dbReference type="PANTHER" id="PTHR43591:SF24">
    <property type="entry name" value="2-METHOXY-6-POLYPRENYL-1,4-BENZOQUINOL METHYLASE, MITOCHONDRIAL"/>
    <property type="match status" value="1"/>
</dbReference>
<keyword evidence="2" id="KW-0489">Methyltransferase</keyword>